<accession>A0AAV4PT54</accession>
<comment type="caution">
    <text evidence="1">The sequence shown here is derived from an EMBL/GenBank/DDBJ whole genome shotgun (WGS) entry which is preliminary data.</text>
</comment>
<proteinExistence type="predicted"/>
<protein>
    <submittedName>
        <fullName evidence="1">Uncharacterized protein</fullName>
    </submittedName>
</protein>
<evidence type="ECO:0000313" key="2">
    <source>
        <dbReference type="Proteomes" id="UP001054945"/>
    </source>
</evidence>
<organism evidence="1 2">
    <name type="scientific">Caerostris extrusa</name>
    <name type="common">Bark spider</name>
    <name type="synonym">Caerostris bankana</name>
    <dbReference type="NCBI Taxonomy" id="172846"/>
    <lineage>
        <taxon>Eukaryota</taxon>
        <taxon>Metazoa</taxon>
        <taxon>Ecdysozoa</taxon>
        <taxon>Arthropoda</taxon>
        <taxon>Chelicerata</taxon>
        <taxon>Arachnida</taxon>
        <taxon>Araneae</taxon>
        <taxon>Araneomorphae</taxon>
        <taxon>Entelegynae</taxon>
        <taxon>Araneoidea</taxon>
        <taxon>Araneidae</taxon>
        <taxon>Caerostris</taxon>
    </lineage>
</organism>
<dbReference type="EMBL" id="BPLR01004996">
    <property type="protein sequence ID" value="GIX99026.1"/>
    <property type="molecule type" value="Genomic_DNA"/>
</dbReference>
<reference evidence="1 2" key="1">
    <citation type="submission" date="2021-06" db="EMBL/GenBank/DDBJ databases">
        <title>Caerostris extrusa draft genome.</title>
        <authorList>
            <person name="Kono N."/>
            <person name="Arakawa K."/>
        </authorList>
    </citation>
    <scope>NUCLEOTIDE SEQUENCE [LARGE SCALE GENOMIC DNA]</scope>
</reference>
<gene>
    <name evidence="1" type="ORF">CEXT_707991</name>
</gene>
<name>A0AAV4PT54_CAEEX</name>
<dbReference type="Proteomes" id="UP001054945">
    <property type="component" value="Unassembled WGS sequence"/>
</dbReference>
<sequence length="125" mass="14483">MDVVDIVMTATWLSQSGQLEQYMLFKSLPFDVTYWIKSEGCHENCFHINHCVYCLYKELTMRANIKTSKSSMYTLPCLELEPNKPMEEICETNFQETQAIFQALKTLPQTEITATPNHKSHQISP</sequence>
<evidence type="ECO:0000313" key="1">
    <source>
        <dbReference type="EMBL" id="GIX99026.1"/>
    </source>
</evidence>
<dbReference type="AlphaFoldDB" id="A0AAV4PT54"/>
<keyword evidence="2" id="KW-1185">Reference proteome</keyword>